<dbReference type="Gene3D" id="3.20.20.210">
    <property type="match status" value="1"/>
</dbReference>
<reference evidence="1" key="1">
    <citation type="submission" date="2018-05" db="EMBL/GenBank/DDBJ databases">
        <authorList>
            <person name="Lanie J.A."/>
            <person name="Ng W.-L."/>
            <person name="Kazmierczak K.M."/>
            <person name="Andrzejewski T.M."/>
            <person name="Davidsen T.M."/>
            <person name="Wayne K.J."/>
            <person name="Tettelin H."/>
            <person name="Glass J.I."/>
            <person name="Rusch D."/>
            <person name="Podicherti R."/>
            <person name="Tsui H.-C.T."/>
            <person name="Winkler M.E."/>
        </authorList>
    </citation>
    <scope>NUCLEOTIDE SEQUENCE</scope>
</reference>
<protein>
    <recommendedName>
        <fullName evidence="2">Cobalamin-independent methionine synthase MetE C-terminal/archaeal domain-containing protein</fullName>
    </recommendedName>
</protein>
<name>A0A382LJE9_9ZZZZ</name>
<gene>
    <name evidence="1" type="ORF">METZ01_LOCUS289772</name>
</gene>
<dbReference type="InterPro" id="IPR038071">
    <property type="entry name" value="UROD/MetE-like_sf"/>
</dbReference>
<proteinExistence type="predicted"/>
<dbReference type="EMBL" id="UINC01087500">
    <property type="protein sequence ID" value="SVC36918.1"/>
    <property type="molecule type" value="Genomic_DNA"/>
</dbReference>
<dbReference type="SUPFAM" id="SSF51726">
    <property type="entry name" value="UROD/MetE-like"/>
    <property type="match status" value="1"/>
</dbReference>
<accession>A0A382LJE9</accession>
<feature type="non-terminal residue" evidence="1">
    <location>
        <position position="243"/>
    </location>
</feature>
<evidence type="ECO:0008006" key="2">
    <source>
        <dbReference type="Google" id="ProtNLM"/>
    </source>
</evidence>
<sequence>MQRSTDRILTTHVGSLPRPEKLVKMLGKEDRGEQVDPTILQATISEAVTKIVVEQVRAGIDIVCDGEVSKMSYHVYAKHRLKGLGNVEGTGVPGRSLPRDIQDFPDMMPEPLGGGGTELLQSAVCEGPVTYFDYTPLERDIRNLKTAMEVAKPVDIFMNSASPGCLVNYVPNTYYPGRDDYRSALVEAMRNEYNAIHKAGFILQLDCPDLAGSRHTDHQDWSENQFLTEVEKSVEALNEATSE</sequence>
<evidence type="ECO:0000313" key="1">
    <source>
        <dbReference type="EMBL" id="SVC36918.1"/>
    </source>
</evidence>
<organism evidence="1">
    <name type="scientific">marine metagenome</name>
    <dbReference type="NCBI Taxonomy" id="408172"/>
    <lineage>
        <taxon>unclassified sequences</taxon>
        <taxon>metagenomes</taxon>
        <taxon>ecological metagenomes</taxon>
    </lineage>
</organism>
<dbReference type="AlphaFoldDB" id="A0A382LJE9"/>